<dbReference type="OrthoDB" id="9802055at2"/>
<dbReference type="CDD" id="cd01086">
    <property type="entry name" value="MetAP1"/>
    <property type="match status" value="1"/>
</dbReference>
<evidence type="ECO:0000256" key="4">
    <source>
        <dbReference type="ARBA" id="ARBA00022723"/>
    </source>
</evidence>
<feature type="binding site" evidence="6">
    <location>
        <position position="242"/>
    </location>
    <ligand>
        <name>a divalent metal cation</name>
        <dbReference type="ChEBI" id="CHEBI:60240"/>
        <label>1</label>
    </ligand>
</feature>
<dbReference type="EC" id="3.4.11.18" evidence="6 7"/>
<dbReference type="InterPro" id="IPR000994">
    <property type="entry name" value="Pept_M24"/>
</dbReference>
<feature type="binding site" evidence="6">
    <location>
        <position position="111"/>
    </location>
    <ligand>
        <name>a divalent metal cation</name>
        <dbReference type="ChEBI" id="CHEBI:60240"/>
        <label>1</label>
    </ligand>
</feature>
<evidence type="ECO:0000313" key="10">
    <source>
        <dbReference type="Proteomes" id="UP000321328"/>
    </source>
</evidence>
<evidence type="ECO:0000256" key="6">
    <source>
        <dbReference type="HAMAP-Rule" id="MF_01974"/>
    </source>
</evidence>
<dbReference type="PRINTS" id="PR00599">
    <property type="entry name" value="MAPEPTIDASE"/>
</dbReference>
<keyword evidence="10" id="KW-1185">Reference proteome</keyword>
<evidence type="ECO:0000256" key="5">
    <source>
        <dbReference type="ARBA" id="ARBA00022801"/>
    </source>
</evidence>
<feature type="binding site" evidence="6">
    <location>
        <position position="210"/>
    </location>
    <ligand>
        <name>a divalent metal cation</name>
        <dbReference type="ChEBI" id="CHEBI:60240"/>
        <label>2</label>
        <note>catalytic</note>
    </ligand>
</feature>
<dbReference type="AlphaFoldDB" id="A0A511CY71"/>
<dbReference type="GO" id="GO:0004239">
    <property type="term" value="F:initiator methionyl aminopeptidase activity"/>
    <property type="evidence" value="ECO:0007669"/>
    <property type="project" value="UniProtKB-UniRule"/>
</dbReference>
<evidence type="ECO:0000256" key="2">
    <source>
        <dbReference type="ARBA" id="ARBA00022438"/>
    </source>
</evidence>
<evidence type="ECO:0000313" key="9">
    <source>
        <dbReference type="EMBL" id="GEL17501.1"/>
    </source>
</evidence>
<gene>
    <name evidence="6 9" type="primary">map</name>
    <name evidence="9" type="ORF">PA7_13380</name>
</gene>
<dbReference type="SUPFAM" id="SSF55920">
    <property type="entry name" value="Creatinase/aminopeptidase"/>
    <property type="match status" value="1"/>
</dbReference>
<comment type="caution">
    <text evidence="9">The sequence shown here is derived from an EMBL/GenBank/DDBJ whole genome shotgun (WGS) entry which is preliminary data.</text>
</comment>
<dbReference type="Gene3D" id="3.90.230.10">
    <property type="entry name" value="Creatinase/methionine aminopeptidase superfamily"/>
    <property type="match status" value="1"/>
</dbReference>
<feature type="binding site" evidence="6">
    <location>
        <position position="177"/>
    </location>
    <ligand>
        <name>a divalent metal cation</name>
        <dbReference type="ChEBI" id="CHEBI:60240"/>
        <label>2</label>
        <note>catalytic</note>
    </ligand>
</feature>
<sequence length="258" mass="26746">MIELKTPGELDAMAAAGRVVARTLAALRDHARHGMRLRELNELAAGLIREAGAKPTFLGYHPRFAPTPYPAVICASRNDAVVHGIPGRERLGLGDLLSIDLAVHLDGWCADSAISFVVGGNGDAAKVDLALIDATERALQAGIDAARPGRRLGDVGAAISAVARGAGFGMLAGHGGHGIGRAMHEAPHVPNEGCPGHGLLLRPGLTFAIEPMLIAGGVDDYRHDPDGWTLRTADGSRAAHAEHTIGIAEDGPRVLTAP</sequence>
<keyword evidence="5 6" id="KW-0378">Hydrolase</keyword>
<name>A0A511CY71_9PSEU</name>
<comment type="cofactor">
    <cofactor evidence="6">
        <name>Co(2+)</name>
        <dbReference type="ChEBI" id="CHEBI:48828"/>
    </cofactor>
    <cofactor evidence="6">
        <name>Zn(2+)</name>
        <dbReference type="ChEBI" id="CHEBI:29105"/>
    </cofactor>
    <cofactor evidence="6">
        <name>Mn(2+)</name>
        <dbReference type="ChEBI" id="CHEBI:29035"/>
    </cofactor>
    <cofactor evidence="6">
        <name>Fe(2+)</name>
        <dbReference type="ChEBI" id="CHEBI:29033"/>
    </cofactor>
    <text evidence="6">Binds 2 divalent metal cations per subunit. Has a high-affinity and a low affinity metal-binding site. The true nature of the physiological cofactor is under debate. The enzyme is active with cobalt, zinc, manganese or divalent iron ions. Most likely, methionine aminopeptidases function as mononuclear Fe(2+)-metalloproteases under physiological conditions, and the catalytically relevant metal-binding site has been assigned to the histidine-containing high-affinity site.</text>
</comment>
<proteinExistence type="inferred from homology"/>
<dbReference type="HAMAP" id="MF_01974">
    <property type="entry name" value="MetAP_1"/>
    <property type="match status" value="1"/>
</dbReference>
<dbReference type="PANTHER" id="PTHR43330">
    <property type="entry name" value="METHIONINE AMINOPEPTIDASE"/>
    <property type="match status" value="1"/>
</dbReference>
<dbReference type="GO" id="GO:0005829">
    <property type="term" value="C:cytosol"/>
    <property type="evidence" value="ECO:0007669"/>
    <property type="project" value="TreeGrafter"/>
</dbReference>
<dbReference type="InterPro" id="IPR001714">
    <property type="entry name" value="Pept_M24_MAP"/>
</dbReference>
<evidence type="ECO:0000259" key="8">
    <source>
        <dbReference type="Pfam" id="PF00557"/>
    </source>
</evidence>
<feature type="binding site" evidence="6">
    <location>
        <position position="100"/>
    </location>
    <ligand>
        <name>a divalent metal cation</name>
        <dbReference type="ChEBI" id="CHEBI:60240"/>
        <label>1</label>
    </ligand>
</feature>
<dbReference type="NCBIfam" id="TIGR00500">
    <property type="entry name" value="met_pdase_I"/>
    <property type="match status" value="1"/>
</dbReference>
<comment type="similarity">
    <text evidence="6">Belongs to the peptidase M24A family. Methionine aminopeptidase type 1 subfamily.</text>
</comment>
<dbReference type="RefSeq" id="WP_028928891.1">
    <property type="nucleotide sequence ID" value="NZ_AUII01000002.1"/>
</dbReference>
<dbReference type="PANTHER" id="PTHR43330:SF27">
    <property type="entry name" value="METHIONINE AMINOPEPTIDASE"/>
    <property type="match status" value="1"/>
</dbReference>
<feature type="binding site" evidence="6">
    <location>
        <position position="184"/>
    </location>
    <ligand>
        <name>substrate</name>
    </ligand>
</feature>
<dbReference type="Pfam" id="PF00557">
    <property type="entry name" value="Peptidase_M24"/>
    <property type="match status" value="1"/>
</dbReference>
<feature type="domain" description="Peptidase M24" evidence="8">
    <location>
        <begin position="12"/>
        <end position="247"/>
    </location>
</feature>
<feature type="binding site" evidence="6">
    <location>
        <position position="83"/>
    </location>
    <ligand>
        <name>substrate</name>
    </ligand>
</feature>
<feature type="binding site" evidence="6">
    <location>
        <position position="242"/>
    </location>
    <ligand>
        <name>a divalent metal cation</name>
        <dbReference type="ChEBI" id="CHEBI:60240"/>
        <label>2</label>
        <note>catalytic</note>
    </ligand>
</feature>
<keyword evidence="3 6" id="KW-0645">Protease</keyword>
<feature type="binding site" evidence="6">
    <location>
        <position position="111"/>
    </location>
    <ligand>
        <name>a divalent metal cation</name>
        <dbReference type="ChEBI" id="CHEBI:60240"/>
        <label>2</label>
        <note>catalytic</note>
    </ligand>
</feature>
<comment type="subunit">
    <text evidence="6">Monomer.</text>
</comment>
<evidence type="ECO:0000256" key="7">
    <source>
        <dbReference type="RuleBase" id="RU003653"/>
    </source>
</evidence>
<dbReference type="InterPro" id="IPR036005">
    <property type="entry name" value="Creatinase/aminopeptidase-like"/>
</dbReference>
<dbReference type="EMBL" id="BJVI01000009">
    <property type="protein sequence ID" value="GEL17501.1"/>
    <property type="molecule type" value="Genomic_DNA"/>
</dbReference>
<evidence type="ECO:0000256" key="3">
    <source>
        <dbReference type="ARBA" id="ARBA00022670"/>
    </source>
</evidence>
<protein>
    <recommendedName>
        <fullName evidence="6 7">Methionine aminopeptidase</fullName>
        <shortName evidence="6">MAP</shortName>
        <shortName evidence="6">MetAP</shortName>
        <ecNumber evidence="6 7">3.4.11.18</ecNumber>
    </recommendedName>
    <alternativeName>
        <fullName evidence="6">Peptidase M</fullName>
    </alternativeName>
</protein>
<reference evidence="9 10" key="1">
    <citation type="submission" date="2019-07" db="EMBL/GenBank/DDBJ databases">
        <title>Whole genome shotgun sequence of Pseudonocardia asaccharolytica NBRC 16224.</title>
        <authorList>
            <person name="Hosoyama A."/>
            <person name="Uohara A."/>
            <person name="Ohji S."/>
            <person name="Ichikawa N."/>
        </authorList>
    </citation>
    <scope>NUCLEOTIDE SEQUENCE [LARGE SCALE GENOMIC DNA]</scope>
    <source>
        <strain evidence="9 10">NBRC 16224</strain>
    </source>
</reference>
<keyword evidence="4 6" id="KW-0479">Metal-binding</keyword>
<dbReference type="GO" id="GO:0070006">
    <property type="term" value="F:metalloaminopeptidase activity"/>
    <property type="evidence" value="ECO:0007669"/>
    <property type="project" value="UniProtKB-UniRule"/>
</dbReference>
<comment type="function">
    <text evidence="1 6">Removes the N-terminal methionine from nascent proteins. The N-terminal methionine is often cleaved when the second residue in the primary sequence is small and uncharged (Met-Ala-, Cys, Gly, Pro, Ser, Thr, or Val). Requires deformylation of the N(alpha)-formylated initiator methionine before it can be hydrolyzed.</text>
</comment>
<evidence type="ECO:0000256" key="1">
    <source>
        <dbReference type="ARBA" id="ARBA00002521"/>
    </source>
</evidence>
<dbReference type="Proteomes" id="UP000321328">
    <property type="component" value="Unassembled WGS sequence"/>
</dbReference>
<dbReference type="InterPro" id="IPR002467">
    <property type="entry name" value="Pept_M24A_MAP1"/>
</dbReference>
<accession>A0A511CY71</accession>
<dbReference type="GO" id="GO:0006508">
    <property type="term" value="P:proteolysis"/>
    <property type="evidence" value="ECO:0007669"/>
    <property type="project" value="UniProtKB-KW"/>
</dbReference>
<organism evidence="9 10">
    <name type="scientific">Pseudonocardia asaccharolytica DSM 44247 = NBRC 16224</name>
    <dbReference type="NCBI Taxonomy" id="1123024"/>
    <lineage>
        <taxon>Bacteria</taxon>
        <taxon>Bacillati</taxon>
        <taxon>Actinomycetota</taxon>
        <taxon>Actinomycetes</taxon>
        <taxon>Pseudonocardiales</taxon>
        <taxon>Pseudonocardiaceae</taxon>
        <taxon>Pseudonocardia</taxon>
    </lineage>
</organism>
<dbReference type="GO" id="GO:0046872">
    <property type="term" value="F:metal ion binding"/>
    <property type="evidence" value="ECO:0007669"/>
    <property type="project" value="UniProtKB-UniRule"/>
</dbReference>
<comment type="catalytic activity">
    <reaction evidence="6 7">
        <text>Release of N-terminal amino acids, preferentially methionine, from peptides and arylamides.</text>
        <dbReference type="EC" id="3.4.11.18"/>
    </reaction>
</comment>
<keyword evidence="2 6" id="KW-0031">Aminopeptidase</keyword>
<dbReference type="STRING" id="1123024.GCA_000423625_00723"/>